<sequence>MVIRNIIQSAPYDPPVSIPVSPAPPPTLHEVLSSFSACNDRDRDMLIQLIVEKSQQDQLITRNQRAQYEQLVQSNLILRENLLDAKAACEANDRFVPFANVSVHQPTTEPVRSTFILKTTVQMDVPSISSSCASTSFFSSHLAQLLLDTPSSASPRAPLRDAAPQLFPVPSVNPEKPYVPRRLNWGNLISEPATTCAAQDTSLPRDNEAGEKRISSQAEQRFHFEMLTDCTDRLIA</sequence>
<accession>A0A0F7SNG4</accession>
<dbReference type="AlphaFoldDB" id="A0A0F7SNG4"/>
<protein>
    <submittedName>
        <fullName evidence="1">Uncharacterized protein</fullName>
    </submittedName>
</protein>
<name>A0A0F7SNG4_PHARH</name>
<organism evidence="1">
    <name type="scientific">Phaffia rhodozyma</name>
    <name type="common">Yeast</name>
    <name type="synonym">Xanthophyllomyces dendrorhous</name>
    <dbReference type="NCBI Taxonomy" id="264483"/>
    <lineage>
        <taxon>Eukaryota</taxon>
        <taxon>Fungi</taxon>
        <taxon>Dikarya</taxon>
        <taxon>Basidiomycota</taxon>
        <taxon>Agaricomycotina</taxon>
        <taxon>Tremellomycetes</taxon>
        <taxon>Cystofilobasidiales</taxon>
        <taxon>Mrakiaceae</taxon>
        <taxon>Phaffia</taxon>
    </lineage>
</organism>
<proteinExistence type="predicted"/>
<dbReference type="EMBL" id="LN483124">
    <property type="protein sequence ID" value="CED82135.1"/>
    <property type="molecule type" value="Genomic_DNA"/>
</dbReference>
<reference evidence="1" key="1">
    <citation type="submission" date="2014-08" db="EMBL/GenBank/DDBJ databases">
        <authorList>
            <person name="Sharma Rahul"/>
            <person name="Thines Marco"/>
        </authorList>
    </citation>
    <scope>NUCLEOTIDE SEQUENCE</scope>
</reference>
<evidence type="ECO:0000313" key="1">
    <source>
        <dbReference type="EMBL" id="CED82135.1"/>
    </source>
</evidence>